<comment type="catalytic activity">
    <reaction evidence="12">
        <text>UDP-N-acetyl-alpha-D-muramoyl-L-alanyl-D-glutamate + meso-2,6-diaminopimelate + ATP = UDP-N-acetyl-alpha-D-muramoyl-L-alanyl-gamma-D-glutamyl-meso-2,6-diaminopimelate + ADP + phosphate + H(+)</text>
        <dbReference type="Rhea" id="RHEA:23676"/>
        <dbReference type="ChEBI" id="CHEBI:15378"/>
        <dbReference type="ChEBI" id="CHEBI:30616"/>
        <dbReference type="ChEBI" id="CHEBI:43474"/>
        <dbReference type="ChEBI" id="CHEBI:57791"/>
        <dbReference type="ChEBI" id="CHEBI:83900"/>
        <dbReference type="ChEBI" id="CHEBI:83905"/>
        <dbReference type="ChEBI" id="CHEBI:456216"/>
        <dbReference type="EC" id="6.3.2.13"/>
    </reaction>
</comment>
<dbReference type="InterPro" id="IPR000713">
    <property type="entry name" value="Mur_ligase_N"/>
</dbReference>
<comment type="subcellular location">
    <subcellularLocation>
        <location evidence="12 13">Cytoplasm</location>
    </subcellularLocation>
</comment>
<keyword evidence="3 12" id="KW-0963">Cytoplasm</keyword>
<reference evidence="17 18" key="1">
    <citation type="submission" date="2009-08" db="EMBL/GenBank/DDBJ databases">
        <authorList>
            <person name="Muzny D."/>
            <person name="Qin X."/>
            <person name="Deng J."/>
            <person name="Jiang H."/>
            <person name="Liu Y."/>
            <person name="Qu J."/>
            <person name="Song X.-Z."/>
            <person name="Zhang L."/>
            <person name="Thornton R."/>
            <person name="Coyle M."/>
            <person name="Francisco L."/>
            <person name="Jackson L."/>
            <person name="Javaid M."/>
            <person name="Korchina V."/>
            <person name="Kovar C."/>
            <person name="Mata R."/>
            <person name="Mathew T."/>
            <person name="Ngo R."/>
            <person name="Nguyen L."/>
            <person name="Nguyen N."/>
            <person name="Okwuonu G."/>
            <person name="Ongeri F."/>
            <person name="Pham C."/>
            <person name="Simmons D."/>
            <person name="Wilczek-Boney K."/>
            <person name="Hale W."/>
            <person name="Jakkamsetti A."/>
            <person name="Pham P."/>
            <person name="Ruth R."/>
            <person name="San Lucas F."/>
            <person name="Warren J."/>
            <person name="Zhang J."/>
            <person name="Zhao Z."/>
            <person name="Zhou C."/>
            <person name="Zhu D."/>
            <person name="Lee S."/>
            <person name="Bess C."/>
            <person name="Blankenburg K."/>
            <person name="Forbes L."/>
            <person name="Fu Q."/>
            <person name="Gubbala S."/>
            <person name="Hirani K."/>
            <person name="Jayaseelan J.C."/>
            <person name="Lara F."/>
            <person name="Munidasa M."/>
            <person name="Palculict T."/>
            <person name="Patil S."/>
            <person name="Pu L.-L."/>
            <person name="Saada N."/>
            <person name="Tang L."/>
            <person name="Weissenberger G."/>
            <person name="Zhu Y."/>
            <person name="Hemphill L."/>
            <person name="Shang Y."/>
            <person name="Youmans B."/>
            <person name="Ayvaz T."/>
            <person name="Ross M."/>
            <person name="Santibanez J."/>
            <person name="Aqrawi P."/>
            <person name="Gross S."/>
            <person name="Joshi V."/>
            <person name="Fowler G."/>
            <person name="Nazareth L."/>
            <person name="Reid J."/>
            <person name="Worley K."/>
            <person name="Petrosino J."/>
            <person name="Highlander S."/>
            <person name="Gibbs R."/>
        </authorList>
    </citation>
    <scope>NUCLEOTIDE SEQUENCE [LARGE SCALE GENOMIC DNA]</scope>
    <source>
        <strain evidence="17 18">ATCC 49175</strain>
    </source>
</reference>
<dbReference type="RefSeq" id="WP_005605982.1">
    <property type="nucleotide sequence ID" value="NZ_CP102283.1"/>
</dbReference>
<evidence type="ECO:0000256" key="7">
    <source>
        <dbReference type="ARBA" id="ARBA00022840"/>
    </source>
</evidence>
<keyword evidence="9 12" id="KW-0573">Peptidoglycan synthesis</keyword>
<feature type="binding site" evidence="12">
    <location>
        <begin position="112"/>
        <end position="118"/>
    </location>
    <ligand>
        <name>ATP</name>
        <dbReference type="ChEBI" id="CHEBI:30616"/>
    </ligand>
</feature>
<evidence type="ECO:0000256" key="8">
    <source>
        <dbReference type="ARBA" id="ARBA00022960"/>
    </source>
</evidence>
<dbReference type="Pfam" id="PF02875">
    <property type="entry name" value="Mur_ligase_C"/>
    <property type="match status" value="1"/>
</dbReference>
<dbReference type="SUPFAM" id="SSF53623">
    <property type="entry name" value="MurD-like peptide ligases, catalytic domain"/>
    <property type="match status" value="1"/>
</dbReference>
<dbReference type="eggNOG" id="COG0769">
    <property type="taxonomic scope" value="Bacteria"/>
</dbReference>
<feature type="binding site" evidence="12">
    <location>
        <position position="31"/>
    </location>
    <ligand>
        <name>UDP-N-acetyl-alpha-D-muramoyl-L-alanyl-D-glutamate</name>
        <dbReference type="ChEBI" id="CHEBI:83900"/>
    </ligand>
</feature>
<gene>
    <name evidence="12 17" type="primary">murE</name>
    <name evidence="17" type="ORF">HMPREF0444_0680</name>
</gene>
<evidence type="ECO:0000256" key="9">
    <source>
        <dbReference type="ARBA" id="ARBA00022984"/>
    </source>
</evidence>
<feature type="binding site" evidence="12">
    <location>
        <begin position="154"/>
        <end position="155"/>
    </location>
    <ligand>
        <name>UDP-N-acetyl-alpha-D-muramoyl-L-alanyl-D-glutamate</name>
        <dbReference type="ChEBI" id="CHEBI:83900"/>
    </ligand>
</feature>
<evidence type="ECO:0000256" key="4">
    <source>
        <dbReference type="ARBA" id="ARBA00022598"/>
    </source>
</evidence>
<name>C8NFI5_9LACT</name>
<dbReference type="SUPFAM" id="SSF63418">
    <property type="entry name" value="MurE/MurF N-terminal domain"/>
    <property type="match status" value="1"/>
</dbReference>
<dbReference type="GO" id="GO:0008765">
    <property type="term" value="F:UDP-N-acetylmuramoylalanyl-D-glutamate-2,6-diaminopimelate ligase activity"/>
    <property type="evidence" value="ECO:0007669"/>
    <property type="project" value="UniProtKB-UniRule"/>
</dbReference>
<comment type="PTM">
    <text evidence="12">Carboxylation is probably crucial for Mg(2+) binding and, consequently, for the gamma-phosphate positioning of ATP.</text>
</comment>
<dbReference type="InterPro" id="IPR035911">
    <property type="entry name" value="MurE/MurF_N"/>
</dbReference>
<dbReference type="GO" id="GO:0051301">
    <property type="term" value="P:cell division"/>
    <property type="evidence" value="ECO:0007669"/>
    <property type="project" value="UniProtKB-KW"/>
</dbReference>
<dbReference type="SUPFAM" id="SSF53244">
    <property type="entry name" value="MurD-like peptide ligases, peptide-binding domain"/>
    <property type="match status" value="1"/>
</dbReference>
<keyword evidence="18" id="KW-1185">Reference proteome</keyword>
<proteinExistence type="inferred from homology"/>
<evidence type="ECO:0000256" key="5">
    <source>
        <dbReference type="ARBA" id="ARBA00022618"/>
    </source>
</evidence>
<dbReference type="Pfam" id="PF01225">
    <property type="entry name" value="Mur_ligase"/>
    <property type="match status" value="1"/>
</dbReference>
<dbReference type="InterPro" id="IPR018109">
    <property type="entry name" value="Folylpolyglutamate_synth_CS"/>
</dbReference>
<feature type="modified residue" description="N6-carboxylysine" evidence="12">
    <location>
        <position position="221"/>
    </location>
</feature>
<dbReference type="AlphaFoldDB" id="C8NFI5"/>
<evidence type="ECO:0000256" key="11">
    <source>
        <dbReference type="ARBA" id="ARBA00023316"/>
    </source>
</evidence>
<evidence type="ECO:0000256" key="1">
    <source>
        <dbReference type="ARBA" id="ARBA00004752"/>
    </source>
</evidence>
<dbReference type="PANTHER" id="PTHR23135:SF4">
    <property type="entry name" value="UDP-N-ACETYLMURAMOYL-L-ALANYL-D-GLUTAMATE--2,6-DIAMINOPIMELATE LIGASE MURE HOMOLOG, CHLOROPLASTIC"/>
    <property type="match status" value="1"/>
</dbReference>
<dbReference type="Gene3D" id="3.40.1190.10">
    <property type="entry name" value="Mur-like, catalytic domain"/>
    <property type="match status" value="1"/>
</dbReference>
<dbReference type="NCBIfam" id="TIGR01085">
    <property type="entry name" value="murE"/>
    <property type="match status" value="1"/>
</dbReference>
<feature type="domain" description="Mur ligase central" evidence="16">
    <location>
        <begin position="110"/>
        <end position="316"/>
    </location>
</feature>
<feature type="domain" description="Mur ligase C-terminal" evidence="15">
    <location>
        <begin position="338"/>
        <end position="466"/>
    </location>
</feature>
<keyword evidence="4 12" id="KW-0436">Ligase</keyword>
<evidence type="ECO:0000259" key="15">
    <source>
        <dbReference type="Pfam" id="PF02875"/>
    </source>
</evidence>
<dbReference type="GO" id="GO:0008360">
    <property type="term" value="P:regulation of cell shape"/>
    <property type="evidence" value="ECO:0007669"/>
    <property type="project" value="UniProtKB-KW"/>
</dbReference>
<dbReference type="InterPro" id="IPR013221">
    <property type="entry name" value="Mur_ligase_cen"/>
</dbReference>
<comment type="similarity">
    <text evidence="2 12">Belongs to the MurCDEF family. MurE subfamily.</text>
</comment>
<evidence type="ECO:0000259" key="14">
    <source>
        <dbReference type="Pfam" id="PF01225"/>
    </source>
</evidence>
<keyword evidence="5 12" id="KW-0132">Cell division</keyword>
<evidence type="ECO:0000256" key="10">
    <source>
        <dbReference type="ARBA" id="ARBA00023306"/>
    </source>
</evidence>
<evidence type="ECO:0000256" key="12">
    <source>
        <dbReference type="HAMAP-Rule" id="MF_00208"/>
    </source>
</evidence>
<dbReference type="GO" id="GO:0005737">
    <property type="term" value="C:cytoplasm"/>
    <property type="evidence" value="ECO:0007669"/>
    <property type="project" value="UniProtKB-SubCell"/>
</dbReference>
<dbReference type="NCBIfam" id="NF001126">
    <property type="entry name" value="PRK00139.1-4"/>
    <property type="match status" value="1"/>
</dbReference>
<dbReference type="InterPro" id="IPR005761">
    <property type="entry name" value="UDP-N-AcMur-Glu-dNH2Pim_ligase"/>
</dbReference>
<dbReference type="PANTHER" id="PTHR23135">
    <property type="entry name" value="MUR LIGASE FAMILY MEMBER"/>
    <property type="match status" value="1"/>
</dbReference>
<evidence type="ECO:0000259" key="16">
    <source>
        <dbReference type="Pfam" id="PF08245"/>
    </source>
</evidence>
<dbReference type="InterPro" id="IPR036615">
    <property type="entry name" value="Mur_ligase_C_dom_sf"/>
</dbReference>
<evidence type="ECO:0000256" key="6">
    <source>
        <dbReference type="ARBA" id="ARBA00022741"/>
    </source>
</evidence>
<dbReference type="UniPathway" id="UPA00219"/>
<dbReference type="GO" id="GO:0071555">
    <property type="term" value="P:cell wall organization"/>
    <property type="evidence" value="ECO:0007669"/>
    <property type="project" value="UniProtKB-KW"/>
</dbReference>
<dbReference type="STRING" id="638301.HMPREF0444_0680"/>
<dbReference type="InterPro" id="IPR004101">
    <property type="entry name" value="Mur_ligase_C"/>
</dbReference>
<feature type="binding site" evidence="12">
    <location>
        <position position="189"/>
    </location>
    <ligand>
        <name>UDP-N-acetyl-alpha-D-muramoyl-L-alanyl-D-glutamate</name>
        <dbReference type="ChEBI" id="CHEBI:83900"/>
    </ligand>
</feature>
<keyword evidence="7 12" id="KW-0067">ATP-binding</keyword>
<dbReference type="GO" id="GO:0000287">
    <property type="term" value="F:magnesium ion binding"/>
    <property type="evidence" value="ECO:0007669"/>
    <property type="project" value="UniProtKB-UniRule"/>
</dbReference>
<dbReference type="Gene3D" id="3.40.1390.10">
    <property type="entry name" value="MurE/MurF, N-terminal domain"/>
    <property type="match status" value="1"/>
</dbReference>
<accession>C8NFI5</accession>
<feature type="short sequence motif" description="Meso-diaminopimelate recognition motif" evidence="12">
    <location>
        <begin position="412"/>
        <end position="415"/>
    </location>
</feature>
<feature type="binding site" evidence="12">
    <location>
        <begin position="412"/>
        <end position="415"/>
    </location>
    <ligand>
        <name>meso-2,6-diaminopimelate</name>
        <dbReference type="ChEBI" id="CHEBI:57791"/>
    </ligand>
</feature>
<dbReference type="InterPro" id="IPR036565">
    <property type="entry name" value="Mur-like_cat_sf"/>
</dbReference>
<feature type="binding site" evidence="12">
    <location>
        <position position="181"/>
    </location>
    <ligand>
        <name>UDP-N-acetyl-alpha-D-muramoyl-L-alanyl-D-glutamate</name>
        <dbReference type="ChEBI" id="CHEBI:83900"/>
    </ligand>
</feature>
<dbReference type="Proteomes" id="UP000005926">
    <property type="component" value="Unassembled WGS sequence"/>
</dbReference>
<dbReference type="EMBL" id="ACKZ01000014">
    <property type="protein sequence ID" value="EEW37590.1"/>
    <property type="molecule type" value="Genomic_DNA"/>
</dbReference>
<evidence type="ECO:0000256" key="13">
    <source>
        <dbReference type="RuleBase" id="RU004135"/>
    </source>
</evidence>
<evidence type="ECO:0000256" key="2">
    <source>
        <dbReference type="ARBA" id="ARBA00005898"/>
    </source>
</evidence>
<dbReference type="HAMAP" id="MF_00208">
    <property type="entry name" value="MurE"/>
    <property type="match status" value="1"/>
</dbReference>
<comment type="function">
    <text evidence="12">Catalyzes the addition of meso-diaminopimelic acid to the nucleotide precursor UDP-N-acetylmuramoyl-L-alanyl-D-glutamate (UMAG) in the biosynthesis of bacterial cell-wall peptidoglycan.</text>
</comment>
<evidence type="ECO:0000313" key="17">
    <source>
        <dbReference type="EMBL" id="EEW37590.1"/>
    </source>
</evidence>
<comment type="caution">
    <text evidence="12">Lacks conserved residue(s) required for the propagation of feature annotation.</text>
</comment>
<feature type="binding site" evidence="12">
    <location>
        <position position="388"/>
    </location>
    <ligand>
        <name>meso-2,6-diaminopimelate</name>
        <dbReference type="ChEBI" id="CHEBI:57791"/>
    </ligand>
</feature>
<protein>
    <recommendedName>
        <fullName evidence="12">UDP-N-acetylmuramoyl-L-alanyl-D-glutamate--2,6-diaminopimelate ligase</fullName>
        <ecNumber evidence="12">6.3.2.13</ecNumber>
    </recommendedName>
    <alternativeName>
        <fullName evidence="12">Meso-A2pm-adding enzyme</fullName>
    </alternativeName>
    <alternativeName>
        <fullName evidence="12">Meso-diaminopimelate-adding enzyme</fullName>
    </alternativeName>
    <alternativeName>
        <fullName evidence="12">UDP-MurNAc-L-Ala-D-Glu:meso-diaminopimelate ligase</fullName>
    </alternativeName>
    <alternativeName>
        <fullName evidence="12">UDP-MurNAc-tripeptide synthetase</fullName>
    </alternativeName>
    <alternativeName>
        <fullName evidence="12">UDP-N-acetylmuramyl-tripeptide synthetase</fullName>
    </alternativeName>
</protein>
<dbReference type="GO" id="GO:0009252">
    <property type="term" value="P:peptidoglycan biosynthetic process"/>
    <property type="evidence" value="ECO:0007669"/>
    <property type="project" value="UniProtKB-UniRule"/>
</dbReference>
<dbReference type="EC" id="6.3.2.13" evidence="12"/>
<dbReference type="HOGENOM" id="CLU_022291_4_1_9"/>
<dbReference type="Pfam" id="PF08245">
    <property type="entry name" value="Mur_ligase_M"/>
    <property type="match status" value="1"/>
</dbReference>
<comment type="pathway">
    <text evidence="1 12 13">Cell wall biogenesis; peptidoglycan biosynthesis.</text>
</comment>
<feature type="binding site" evidence="12">
    <location>
        <position position="468"/>
    </location>
    <ligand>
        <name>meso-2,6-diaminopimelate</name>
        <dbReference type="ChEBI" id="CHEBI:57791"/>
    </ligand>
</feature>
<keyword evidence="6 12" id="KW-0547">Nucleotide-binding</keyword>
<dbReference type="GO" id="GO:0004326">
    <property type="term" value="F:tetrahydrofolylpolyglutamate synthase activity"/>
    <property type="evidence" value="ECO:0007669"/>
    <property type="project" value="InterPro"/>
</dbReference>
<dbReference type="GO" id="GO:0005524">
    <property type="term" value="F:ATP binding"/>
    <property type="evidence" value="ECO:0007669"/>
    <property type="project" value="UniProtKB-UniRule"/>
</dbReference>
<feature type="domain" description="Mur ligase N-terminal catalytic" evidence="14">
    <location>
        <begin position="30"/>
        <end position="98"/>
    </location>
</feature>
<keyword evidence="12" id="KW-0460">Magnesium</keyword>
<keyword evidence="11 12" id="KW-0961">Cell wall biogenesis/degradation</keyword>
<feature type="binding site" evidence="12">
    <location>
        <position position="153"/>
    </location>
    <ligand>
        <name>UDP-N-acetyl-alpha-D-muramoyl-L-alanyl-D-glutamate</name>
        <dbReference type="ChEBI" id="CHEBI:83900"/>
    </ligand>
</feature>
<keyword evidence="8 12" id="KW-0133">Cell shape</keyword>
<sequence length="497" mass="55264">MFAKELADLLVIKRVEGSLENIVVDKLAQDSRKVVPNTMFFCIEGVTVDGHLFAGKAKELGANVFVASKPIKEQVGDSPVIYVKDVTRVMTLFANHFYGYPSENLNMIGVTGTNGKTTVTHMVDYLLEELGKPTALIGTMYRKIGEERIETRNTTPEILTVHETLQKVKEIGGDTCIMEVSSHALQLGRVWGIDYNVAVFTNLTHEHLDLHKTMENYAHAKSLLFSQLGNHSKNEKPRVAILNRDQEYFGQFAYSTSAEIISYGFSEEADIRATEIESNGAMTTFVVTVNGEKIPVMVPMIGLFNVYNVLAAFGVAMVNGIPLRKAIEKIAKFPGVGGRMQLIQKGQPFQVIIDFAHTPDGLENVLSTLEEVKINRVITIMGHSGGNRDSSMRPELGEIAFEKSDYVILTADNPRQESLEKIYSEIVSGRKNENTPYECVDDRKQAIERALELAQEGDILLFAGKGVEPYQVIGEEYIPYNEVETVVQALEKLGYKN</sequence>
<keyword evidence="10 12" id="KW-0131">Cell cycle</keyword>
<organism evidence="17 18">
    <name type="scientific">Granulicatella adiacens ATCC 49175</name>
    <dbReference type="NCBI Taxonomy" id="638301"/>
    <lineage>
        <taxon>Bacteria</taxon>
        <taxon>Bacillati</taxon>
        <taxon>Bacillota</taxon>
        <taxon>Bacilli</taxon>
        <taxon>Lactobacillales</taxon>
        <taxon>Carnobacteriaceae</taxon>
        <taxon>Granulicatella</taxon>
    </lineage>
</organism>
<dbReference type="Gene3D" id="3.90.190.20">
    <property type="entry name" value="Mur ligase, C-terminal domain"/>
    <property type="match status" value="1"/>
</dbReference>
<evidence type="ECO:0000256" key="3">
    <source>
        <dbReference type="ARBA" id="ARBA00022490"/>
    </source>
</evidence>
<evidence type="ECO:0000313" key="18">
    <source>
        <dbReference type="Proteomes" id="UP000005926"/>
    </source>
</evidence>
<comment type="cofactor">
    <cofactor evidence="12">
        <name>Mg(2+)</name>
        <dbReference type="ChEBI" id="CHEBI:18420"/>
    </cofactor>
</comment>
<dbReference type="GeneID" id="78412993"/>
<comment type="caution">
    <text evidence="17">The sequence shown here is derived from an EMBL/GenBank/DDBJ whole genome shotgun (WGS) entry which is preliminary data.</text>
</comment>
<feature type="binding site" evidence="12">
    <location>
        <position position="464"/>
    </location>
    <ligand>
        <name>meso-2,6-diaminopimelate</name>
        <dbReference type="ChEBI" id="CHEBI:57791"/>
    </ligand>
</feature>
<dbReference type="PROSITE" id="PS01011">
    <property type="entry name" value="FOLYLPOLYGLU_SYNT_1"/>
    <property type="match status" value="1"/>
</dbReference>